<reference evidence="4" key="2">
    <citation type="submission" date="2025-08" db="UniProtKB">
        <authorList>
            <consortium name="RefSeq"/>
        </authorList>
    </citation>
    <scope>IDENTIFICATION</scope>
    <source>
        <tissue evidence="4">Leaf</tissue>
    </source>
</reference>
<feature type="domain" description="DUF4218" evidence="1">
    <location>
        <begin position="642"/>
        <end position="743"/>
    </location>
</feature>
<name>A0A9R0JTV4_SPIOL</name>
<dbReference type="RefSeq" id="XP_021846819.2">
    <property type="nucleotide sequence ID" value="XM_021991127.2"/>
</dbReference>
<dbReference type="InterPro" id="IPR025452">
    <property type="entry name" value="DUF4218"/>
</dbReference>
<organism evidence="3 4">
    <name type="scientific">Spinacia oleracea</name>
    <name type="common">Spinach</name>
    <dbReference type="NCBI Taxonomy" id="3562"/>
    <lineage>
        <taxon>Eukaryota</taxon>
        <taxon>Viridiplantae</taxon>
        <taxon>Streptophyta</taxon>
        <taxon>Embryophyta</taxon>
        <taxon>Tracheophyta</taxon>
        <taxon>Spermatophyta</taxon>
        <taxon>Magnoliopsida</taxon>
        <taxon>eudicotyledons</taxon>
        <taxon>Gunneridae</taxon>
        <taxon>Pentapetalae</taxon>
        <taxon>Caryophyllales</taxon>
        <taxon>Chenopodiaceae</taxon>
        <taxon>Chenopodioideae</taxon>
        <taxon>Anserineae</taxon>
        <taxon>Spinacia</taxon>
    </lineage>
</organism>
<accession>A0A9R0JTV4</accession>
<dbReference type="Pfam" id="PF13960">
    <property type="entry name" value="DUF4218"/>
    <property type="match status" value="1"/>
</dbReference>
<dbReference type="InterPro" id="IPR004242">
    <property type="entry name" value="Transposase_21"/>
</dbReference>
<dbReference type="Pfam" id="PF13963">
    <property type="entry name" value="Transpos_assoc"/>
    <property type="match status" value="1"/>
</dbReference>
<dbReference type="KEGG" id="soe:110786568"/>
<reference evidence="3" key="1">
    <citation type="journal article" date="2021" name="Nat. Commun.">
        <title>Genomic analyses provide insights into spinach domestication and the genetic basis of agronomic traits.</title>
        <authorList>
            <person name="Cai X."/>
            <person name="Sun X."/>
            <person name="Xu C."/>
            <person name="Sun H."/>
            <person name="Wang X."/>
            <person name="Ge C."/>
            <person name="Zhang Z."/>
            <person name="Wang Q."/>
            <person name="Fei Z."/>
            <person name="Jiao C."/>
            <person name="Wang Q."/>
        </authorList>
    </citation>
    <scope>NUCLEOTIDE SEQUENCE [LARGE SCALE GENOMIC DNA]</scope>
    <source>
        <strain evidence="3">cv. Varoflay</strain>
    </source>
</reference>
<evidence type="ECO:0008006" key="5">
    <source>
        <dbReference type="Google" id="ProtNLM"/>
    </source>
</evidence>
<dbReference type="PANTHER" id="PTHR10775:SF180">
    <property type="entry name" value="TRANSPOSON, EN_SPM-LIKE, TRANSPOSASE-ASSOCIATED DOMAIN PROTEIN-RELATED"/>
    <property type="match status" value="1"/>
</dbReference>
<dbReference type="AlphaFoldDB" id="A0A9R0JTV4"/>
<keyword evidence="3" id="KW-1185">Reference proteome</keyword>
<feature type="domain" description="Transposase-associated" evidence="2">
    <location>
        <begin position="3"/>
        <end position="77"/>
    </location>
</feature>
<gene>
    <name evidence="4" type="primary">LOC110786568</name>
</gene>
<evidence type="ECO:0000259" key="2">
    <source>
        <dbReference type="Pfam" id="PF13963"/>
    </source>
</evidence>
<evidence type="ECO:0000259" key="1">
    <source>
        <dbReference type="Pfam" id="PF13960"/>
    </source>
</evidence>
<dbReference type="Proteomes" id="UP000813463">
    <property type="component" value="Chromosome 6"/>
</dbReference>
<dbReference type="InterPro" id="IPR029480">
    <property type="entry name" value="Transpos_assoc"/>
</dbReference>
<dbReference type="PANTHER" id="PTHR10775">
    <property type="entry name" value="OS08G0208400 PROTEIN"/>
    <property type="match status" value="1"/>
</dbReference>
<evidence type="ECO:0000313" key="4">
    <source>
        <dbReference type="RefSeq" id="XP_021846819.2"/>
    </source>
</evidence>
<evidence type="ECO:0000313" key="3">
    <source>
        <dbReference type="Proteomes" id="UP000813463"/>
    </source>
</evidence>
<sequence length="962" mass="111644">MDRSWITTTKLGDPKYKAGVMEFLKFALDNNSEGRDRLPYPCYMCHNLMHHKVDEILNHLSKWEFDITYTHWYRHGEKREETSAHQGDNTDEGGTLEEMMDQLHEIVDNDPQVIEELFTDSELPLYKESKYTKLSAIVKLYNVKVGHSVTDQCFTAFLKVFKDILPPENVLPSRTYKAKKILCTTDLNYEKIHACPNDCILYRDEFEALKKCPECNVSRYKKKEGVPAKVLWYFPIIQRFKRMYADAGDAEKLTWHKFGRKKYDGLLRHPADSPQWKFIDGKFDDFGKEERNLRLGLSTDGMNPYSSLSSTYSTWPVMLVTYNLPPSLCMKRKYIILSMLISGPKQPGNDIDVYLAPLIDDLKLLWEKGVEVFDGSRNEMFNLRAMLFCTMQDYPAYGNLSGYTVKGECVCPICEDGWKGRWVKASGKHVYFDHRPFLPHDHPYRKLKKAFNGEQNFESPPKFFTSQEVFEKVKDIKITFGKLKKNKVALSTQGYKKCSGFWRLPYWRFLFVRHSLDVMHIEKNVFDILISTLLNIPKKTKDGPKARADLKELNIRKELHVVEETGKRKYLPPAAYTLSKKEKVELCSSLAGVKVPEGYSSNISSLVSMENLKLLGLKSHDCHVLMEDFLPVAIRSILPKIKVINPKDLDSLEIEIAVILCQLEMYFPPAFFDIMIYFPIHLVREIRFCGPVHMRAQWAFERQMKTYKGYVKNTFRLEACIAERMLYELAMEYCLEDIDHVKTIGLPTSRHSDRFDGMGTIGHREHDMPLDKWHMAHTYVLFNEDKVAPYVNRHMSFLKTQNRRSNPKALAIEHSKSFRFWFKDQVMKERQNSLQPVSDRLKSLSYGPDLSVSYYSAYVINGCTFYTRDQDDKSTMQNSGVSLEAEAMHFSSAKDNRPIYSKIQYYGVIDEICELHYLGFSIPVFGCKWADNNNNVISDGLGHTSMNLNKLGSKEDPYILSS</sequence>
<dbReference type="GeneID" id="110786568"/>
<protein>
    <recommendedName>
        <fullName evidence="5">Transposase-associated domain-containing protein</fullName>
    </recommendedName>
</protein>
<proteinExistence type="predicted"/>
<dbReference type="Pfam" id="PF02992">
    <property type="entry name" value="Transposase_21"/>
    <property type="match status" value="1"/>
</dbReference>